<dbReference type="InterPro" id="IPR036390">
    <property type="entry name" value="WH_DNA-bd_sf"/>
</dbReference>
<dbReference type="InterPro" id="IPR029063">
    <property type="entry name" value="SAM-dependent_MTases_sf"/>
</dbReference>
<dbReference type="GO" id="GO:0008171">
    <property type="term" value="F:O-methyltransferase activity"/>
    <property type="evidence" value="ECO:0007669"/>
    <property type="project" value="InterPro"/>
</dbReference>
<evidence type="ECO:0000259" key="4">
    <source>
        <dbReference type="Pfam" id="PF00891"/>
    </source>
</evidence>
<feature type="domain" description="O-methyltransferase dimerisation" evidence="5">
    <location>
        <begin position="31"/>
        <end position="91"/>
    </location>
</feature>
<dbReference type="InterPro" id="IPR036388">
    <property type="entry name" value="WH-like_DNA-bd_sf"/>
</dbReference>
<dbReference type="RefSeq" id="WP_071803009.1">
    <property type="nucleotide sequence ID" value="NZ_MEIA01000008.1"/>
</dbReference>
<keyword evidence="2 6" id="KW-0808">Transferase</keyword>
<dbReference type="Pfam" id="PF08100">
    <property type="entry name" value="Dimerisation"/>
    <property type="match status" value="1"/>
</dbReference>
<evidence type="ECO:0000259" key="5">
    <source>
        <dbReference type="Pfam" id="PF08100"/>
    </source>
</evidence>
<dbReference type="InterPro" id="IPR012967">
    <property type="entry name" value="COMT_dimerisation"/>
</dbReference>
<keyword evidence="1 6" id="KW-0489">Methyltransferase</keyword>
<dbReference type="PANTHER" id="PTHR43712:SF2">
    <property type="entry name" value="O-METHYLTRANSFERASE CICE"/>
    <property type="match status" value="1"/>
</dbReference>
<accession>A0A1K0FT92</accession>
<gene>
    <name evidence="6" type="ORF">BG844_02125</name>
</gene>
<reference evidence="6 7" key="1">
    <citation type="submission" date="2016-09" db="EMBL/GenBank/DDBJ databases">
        <title>Couchioplanes caeruleus draft genome sequence.</title>
        <authorList>
            <person name="Sheehan J."/>
            <person name="Caffrey P."/>
        </authorList>
    </citation>
    <scope>NUCLEOTIDE SEQUENCE [LARGE SCALE GENOMIC DNA]</scope>
    <source>
        <strain evidence="6 7">DSM 43634</strain>
    </source>
</reference>
<sequence length="346" mass="36722">MPVPLTPEEAAGIPGAHLDLLSTVGFHAAGTAQRLGVFEALTRGALHADELAGRLDLDPDGARVLCDTLVAFGYLTRVGGAYTNSPDAVRWLLREGSDSYAPVLSFWHTVLTERWGGLEESLRRGKPDGDFYAWLDARPDTLADFHTMLSRLAGWLAGEVVPRVPVPDGPASLLDLGGGHAAYPVALCAAYPELRAKVVDLAGALEQGRATVAAAGLTDRIELCPGDLFTADLGTGHDVALLFNIVHGYRPAEVATLLGRVAAALRPGGRLLLLEPLADVERPPGPAEAFVQAFSLNLFHTQGGRVYGYAELTTLLTDAGFTSVDRHVLERSPTDHLVTAVRGSRS</sequence>
<protein>
    <submittedName>
        <fullName evidence="6">Methyltransferase type 12</fullName>
    </submittedName>
</protein>
<evidence type="ECO:0000256" key="3">
    <source>
        <dbReference type="ARBA" id="ARBA00022691"/>
    </source>
</evidence>
<evidence type="ECO:0000256" key="1">
    <source>
        <dbReference type="ARBA" id="ARBA00022603"/>
    </source>
</evidence>
<dbReference type="Gene3D" id="1.10.10.10">
    <property type="entry name" value="Winged helix-like DNA-binding domain superfamily/Winged helix DNA-binding domain"/>
    <property type="match status" value="1"/>
</dbReference>
<dbReference type="Pfam" id="PF00891">
    <property type="entry name" value="Methyltransf_2"/>
    <property type="match status" value="1"/>
</dbReference>
<dbReference type="PANTHER" id="PTHR43712">
    <property type="entry name" value="PUTATIVE (AFU_ORTHOLOGUE AFUA_4G14580)-RELATED"/>
    <property type="match status" value="1"/>
</dbReference>
<dbReference type="Proteomes" id="UP000182486">
    <property type="component" value="Unassembled WGS sequence"/>
</dbReference>
<keyword evidence="3" id="KW-0949">S-adenosyl-L-methionine</keyword>
<dbReference type="SUPFAM" id="SSF53335">
    <property type="entry name" value="S-adenosyl-L-methionine-dependent methyltransferases"/>
    <property type="match status" value="1"/>
</dbReference>
<keyword evidence="7" id="KW-1185">Reference proteome</keyword>
<dbReference type="InterPro" id="IPR001077">
    <property type="entry name" value="COMT_C"/>
</dbReference>
<dbReference type="EMBL" id="MEIA01000008">
    <property type="protein sequence ID" value="OJF15880.1"/>
    <property type="molecule type" value="Genomic_DNA"/>
</dbReference>
<feature type="domain" description="O-methyltransferase C-terminal" evidence="4">
    <location>
        <begin position="171"/>
        <end position="321"/>
    </location>
</feature>
<comment type="caution">
    <text evidence="6">The sequence shown here is derived from an EMBL/GenBank/DDBJ whole genome shotgun (WGS) entry which is preliminary data.</text>
</comment>
<dbReference type="AlphaFoldDB" id="A0A1K0FT92"/>
<dbReference type="GO" id="GO:0032259">
    <property type="term" value="P:methylation"/>
    <property type="evidence" value="ECO:0007669"/>
    <property type="project" value="UniProtKB-KW"/>
</dbReference>
<dbReference type="PIRSF" id="PIRSF005739">
    <property type="entry name" value="O-mtase"/>
    <property type="match status" value="1"/>
</dbReference>
<evidence type="ECO:0000313" key="7">
    <source>
        <dbReference type="Proteomes" id="UP000182486"/>
    </source>
</evidence>
<dbReference type="GO" id="GO:0046983">
    <property type="term" value="F:protein dimerization activity"/>
    <property type="evidence" value="ECO:0007669"/>
    <property type="project" value="InterPro"/>
</dbReference>
<dbReference type="Gene3D" id="3.40.50.150">
    <property type="entry name" value="Vaccinia Virus protein VP39"/>
    <property type="match status" value="1"/>
</dbReference>
<organism evidence="6 7">
    <name type="scientific">Couchioplanes caeruleus subsp. caeruleus</name>
    <dbReference type="NCBI Taxonomy" id="56427"/>
    <lineage>
        <taxon>Bacteria</taxon>
        <taxon>Bacillati</taxon>
        <taxon>Actinomycetota</taxon>
        <taxon>Actinomycetes</taxon>
        <taxon>Micromonosporales</taxon>
        <taxon>Micromonosporaceae</taxon>
        <taxon>Couchioplanes</taxon>
    </lineage>
</organism>
<dbReference type="InterPro" id="IPR016461">
    <property type="entry name" value="COMT-like"/>
</dbReference>
<name>A0A1K0FT92_9ACTN</name>
<evidence type="ECO:0000256" key="2">
    <source>
        <dbReference type="ARBA" id="ARBA00022679"/>
    </source>
</evidence>
<dbReference type="SUPFAM" id="SSF46785">
    <property type="entry name" value="Winged helix' DNA-binding domain"/>
    <property type="match status" value="1"/>
</dbReference>
<evidence type="ECO:0000313" key="6">
    <source>
        <dbReference type="EMBL" id="OJF15880.1"/>
    </source>
</evidence>
<proteinExistence type="predicted"/>
<dbReference type="PROSITE" id="PS51683">
    <property type="entry name" value="SAM_OMT_II"/>
    <property type="match status" value="1"/>
</dbReference>